<evidence type="ECO:0000313" key="3">
    <source>
        <dbReference type="Proteomes" id="UP000006633"/>
    </source>
</evidence>
<dbReference type="RefSeq" id="WP_013167319.1">
    <property type="nucleotide sequence ID" value="NC_014217.1"/>
</dbReference>
<proteinExistence type="predicted"/>
<dbReference type="Proteomes" id="UP000006633">
    <property type="component" value="Chromosome"/>
</dbReference>
<evidence type="ECO:0000313" key="2">
    <source>
        <dbReference type="EMBL" id="ADH89815.1"/>
    </source>
</evidence>
<dbReference type="OrthoDB" id="8447838at2"/>
<feature type="transmembrane region" description="Helical" evidence="1">
    <location>
        <begin position="12"/>
        <end position="29"/>
    </location>
</feature>
<sequence length="88" mass="9900">MPRVDEASSRTVGRFGVKLVLALVLSAFATSPHLLAMSAWLSVLAWFTAILAVMRRYRFDPAAFTSWDEVLWLMFLAHGFRLAHMAMA</sequence>
<dbReference type="EMBL" id="CP002026">
    <property type="protein sequence ID" value="ADH89815.1"/>
    <property type="molecule type" value="Genomic_DNA"/>
</dbReference>
<keyword evidence="1" id="KW-1133">Transmembrane helix</keyword>
<dbReference type="HOGENOM" id="CLU_2467512_0_0_5"/>
<gene>
    <name evidence="2" type="ordered locus">Snov_2520</name>
</gene>
<keyword evidence="1" id="KW-0472">Membrane</keyword>
<keyword evidence="1" id="KW-0812">Transmembrane</keyword>
<name>D7A4F2_ANCN5</name>
<accession>D7A4F2</accession>
<reference evidence="2 3" key="1">
    <citation type="journal article" date="2012" name="Stand. Genomic Sci.">
        <title>Complete genome sequence of the facultatively chemolithoautotrophic and methylotrophic alpha Proteobacterium Starkeya novella type strain (ATCC 8093(T)).</title>
        <authorList>
            <person name="Kappler U."/>
            <person name="Davenport K."/>
            <person name="Beatson S."/>
            <person name="Lucas S."/>
            <person name="Lapidus A."/>
            <person name="Copeland A."/>
            <person name="Berry K.W."/>
            <person name="Glavina Del Rio T."/>
            <person name="Hammon N."/>
            <person name="Dalin E."/>
            <person name="Tice H."/>
            <person name="Pitluck S."/>
            <person name="Richardson P."/>
            <person name="Bruce D."/>
            <person name="Goodwin L.A."/>
            <person name="Han C."/>
            <person name="Tapia R."/>
            <person name="Detter J.C."/>
            <person name="Chang Y.J."/>
            <person name="Jeffries C.D."/>
            <person name="Land M."/>
            <person name="Hauser L."/>
            <person name="Kyrpides N.C."/>
            <person name="Goker M."/>
            <person name="Ivanova N."/>
            <person name="Klenk H.P."/>
            <person name="Woyke T."/>
        </authorList>
    </citation>
    <scope>NUCLEOTIDE SEQUENCE [LARGE SCALE GENOMIC DNA]</scope>
    <source>
        <strain evidence="3">ATCC 8093 / DSM 506 / JCM 20403 / CCM 1077 / IAM 12100 / NBRC 12443 / NCIMB 10456</strain>
    </source>
</reference>
<evidence type="ECO:0000256" key="1">
    <source>
        <dbReference type="SAM" id="Phobius"/>
    </source>
</evidence>
<organism evidence="2 3">
    <name type="scientific">Ancylobacter novellus (strain ATCC 8093 / DSM 506 / JCM 20403 / CCM 1077 / IAM 12100 / NBRC 12443 / NCIMB 10456)</name>
    <name type="common">Starkeya novella</name>
    <dbReference type="NCBI Taxonomy" id="639283"/>
    <lineage>
        <taxon>Bacteria</taxon>
        <taxon>Pseudomonadati</taxon>
        <taxon>Pseudomonadota</taxon>
        <taxon>Alphaproteobacteria</taxon>
        <taxon>Hyphomicrobiales</taxon>
        <taxon>Xanthobacteraceae</taxon>
        <taxon>Ancylobacter</taxon>
    </lineage>
</organism>
<feature type="transmembrane region" description="Helical" evidence="1">
    <location>
        <begin position="35"/>
        <end position="54"/>
    </location>
</feature>
<protein>
    <submittedName>
        <fullName evidence="2">Uncharacterized protein</fullName>
    </submittedName>
</protein>
<dbReference type="AlphaFoldDB" id="D7A4F2"/>
<keyword evidence="3" id="KW-1185">Reference proteome</keyword>
<dbReference type="KEGG" id="sno:Snov_2520"/>